<keyword evidence="10 15" id="KW-0342">GTP-binding</keyword>
<dbReference type="AlphaFoldDB" id="A0A1A8GCN4"/>
<dbReference type="Pfam" id="PF04505">
    <property type="entry name" value="CD225"/>
    <property type="match status" value="1"/>
</dbReference>
<dbReference type="GO" id="GO:0046872">
    <property type="term" value="F:metal ion binding"/>
    <property type="evidence" value="ECO:0007669"/>
    <property type="project" value="UniProtKB-KW"/>
</dbReference>
<reference evidence="19" key="2">
    <citation type="submission" date="2016-06" db="EMBL/GenBank/DDBJ databases">
        <title>The genome of a short-lived fish provides insights into sex chromosome evolution and the genetic control of aging.</title>
        <authorList>
            <person name="Reichwald K."/>
            <person name="Felder M."/>
            <person name="Petzold A."/>
            <person name="Koch P."/>
            <person name="Groth M."/>
            <person name="Platzer M."/>
        </authorList>
    </citation>
    <scope>NUCLEOTIDE SEQUENCE</scope>
    <source>
        <tissue evidence="19">Brain</tissue>
    </source>
</reference>
<evidence type="ECO:0000256" key="1">
    <source>
        <dbReference type="ARBA" id="ARBA00004370"/>
    </source>
</evidence>
<feature type="region of interest" description="Disordered" evidence="17">
    <location>
        <begin position="262"/>
        <end position="303"/>
    </location>
</feature>
<dbReference type="Gene3D" id="3.40.50.300">
    <property type="entry name" value="P-loop containing nucleotide triphosphate hydrolases"/>
    <property type="match status" value="1"/>
</dbReference>
<evidence type="ECO:0000256" key="15">
    <source>
        <dbReference type="PIRSR" id="PIRSR606689-1"/>
    </source>
</evidence>
<keyword evidence="6 15" id="KW-0547">Nucleotide-binding</keyword>
<dbReference type="FunFam" id="3.40.50.300:FF:000509">
    <property type="entry name" value="ADP-ribosylation factor-related protein 1"/>
    <property type="match status" value="1"/>
</dbReference>
<keyword evidence="8" id="KW-0007">Acetylation</keyword>
<feature type="compositionally biased region" description="Polar residues" evidence="17">
    <location>
        <begin position="202"/>
        <end position="214"/>
    </location>
</feature>
<keyword evidence="11 18" id="KW-0472">Membrane</keyword>
<dbReference type="PANTHER" id="PTHR45909">
    <property type="entry name" value="ADP-RIBOSYLATION FACTOR-RELATED PROTEIN 1"/>
    <property type="match status" value="1"/>
</dbReference>
<comment type="function">
    <text evidence="12">Trans-Golgi-associated GTPase that regulates protein sorting. Controls the targeting of ARL1 and its effector to the trans-Golgi. Required for the lipidation of chylomicrons in the intestine and required for VLDL lipidation in the liver.</text>
</comment>
<evidence type="ECO:0000256" key="14">
    <source>
        <dbReference type="ARBA" id="ARBA00039478"/>
    </source>
</evidence>
<keyword evidence="16" id="KW-0460">Magnesium</keyword>
<evidence type="ECO:0000313" key="19">
    <source>
        <dbReference type="EMBL" id="SBQ69500.1"/>
    </source>
</evidence>
<keyword evidence="16" id="KW-0479">Metal-binding</keyword>
<dbReference type="GO" id="GO:0003924">
    <property type="term" value="F:GTPase activity"/>
    <property type="evidence" value="ECO:0007669"/>
    <property type="project" value="InterPro"/>
</dbReference>
<evidence type="ECO:0000256" key="4">
    <source>
        <dbReference type="ARBA" id="ARBA00010290"/>
    </source>
</evidence>
<dbReference type="InterPro" id="IPR007593">
    <property type="entry name" value="CD225/Dispanin_fam"/>
</dbReference>
<evidence type="ECO:0000256" key="9">
    <source>
        <dbReference type="ARBA" id="ARBA00023034"/>
    </source>
</evidence>
<dbReference type="GO" id="GO:0006886">
    <property type="term" value="P:intracellular protein transport"/>
    <property type="evidence" value="ECO:0007669"/>
    <property type="project" value="TreeGrafter"/>
</dbReference>
<dbReference type="NCBIfam" id="TIGR00231">
    <property type="entry name" value="small_GTP"/>
    <property type="match status" value="1"/>
</dbReference>
<protein>
    <recommendedName>
        <fullName evidence="14">ADP-ribosylation factor-related protein 1</fullName>
    </recommendedName>
</protein>
<evidence type="ECO:0000256" key="5">
    <source>
        <dbReference type="ARBA" id="ARBA00022692"/>
    </source>
</evidence>
<feature type="region of interest" description="Disordered" evidence="17">
    <location>
        <begin position="227"/>
        <end position="247"/>
    </location>
</feature>
<evidence type="ECO:0000256" key="17">
    <source>
        <dbReference type="SAM" id="MobiDB-lite"/>
    </source>
</evidence>
<reference evidence="19" key="1">
    <citation type="submission" date="2016-05" db="EMBL/GenBank/DDBJ databases">
        <authorList>
            <person name="Lavstsen T."/>
            <person name="Jespersen J.S."/>
        </authorList>
    </citation>
    <scope>NUCLEOTIDE SEQUENCE</scope>
    <source>
        <tissue evidence="19">Brain</tissue>
    </source>
</reference>
<feature type="transmembrane region" description="Helical" evidence="18">
    <location>
        <begin position="335"/>
        <end position="357"/>
    </location>
</feature>
<dbReference type="PRINTS" id="PR00449">
    <property type="entry name" value="RASTRNSFRMNG"/>
</dbReference>
<feature type="binding site" evidence="15">
    <location>
        <begin position="134"/>
        <end position="137"/>
    </location>
    <ligand>
        <name>GTP</name>
        <dbReference type="ChEBI" id="CHEBI:37565"/>
    </ligand>
</feature>
<keyword evidence="7 18" id="KW-1133">Transmembrane helix</keyword>
<feature type="binding site" evidence="15">
    <location>
        <begin position="24"/>
        <end position="31"/>
    </location>
    <ligand>
        <name>GTP</name>
        <dbReference type="ChEBI" id="CHEBI:37565"/>
    </ligand>
</feature>
<feature type="transmembrane region" description="Helical" evidence="18">
    <location>
        <begin position="385"/>
        <end position="404"/>
    </location>
</feature>
<dbReference type="PANTHER" id="PTHR45909:SF1">
    <property type="entry name" value="ADP-RIBOSYLATION FACTOR-RELATED PROTEIN 1"/>
    <property type="match status" value="1"/>
</dbReference>
<sequence length="448" mass="48674">MYTLFSGLYKYVFQKDEYCILILGLDNAGKTTFLEQTKTKFSKNYKGMSLSKITTTVGLNIGTIDVGKARLMFWDLGGQDELQSLWDKYYAESHGVIYVIDSTDEERLSESKKAFEKMISSEVLEGVPLLVLANKQDVLNCLSVADIKTAFSDCAPKIGKRDCLVQPCTALTGDGVNEGIEWMVKMAANTVPALTTWPGEEQPSQPDQGVSVSGQVPISVSCPSAVAEEVHHSSMRRASSGAPRSKSKGELVIVINEKLKNGNGIHPGHAESTSPVISSPPRRQHSISYPPHGKSRKGSRASSIGYTAFSPRPSISRHSSIATNPPLDRSKVKDYLLLSVLACFCPFWPINIVGFVYSIMSKYSLERGNLDGAVRLGRVAKRLSVVSLVGGTVILIACIVHLSINMKNVSVAVEDERGAYDGLAAGSQTQDYGEGSRDCEENVPNLRV</sequence>
<accession>A0A1A8GCN4</accession>
<comment type="subunit">
    <text evidence="13">Interacts with SYS1.</text>
</comment>
<dbReference type="SMART" id="SM00178">
    <property type="entry name" value="SAR"/>
    <property type="match status" value="1"/>
</dbReference>
<evidence type="ECO:0000256" key="13">
    <source>
        <dbReference type="ARBA" id="ARBA00038765"/>
    </source>
</evidence>
<organism evidence="19">
    <name type="scientific">Nothobranchius korthausae</name>
    <dbReference type="NCBI Taxonomy" id="1143690"/>
    <lineage>
        <taxon>Eukaryota</taxon>
        <taxon>Metazoa</taxon>
        <taxon>Chordata</taxon>
        <taxon>Craniata</taxon>
        <taxon>Vertebrata</taxon>
        <taxon>Euteleostomi</taxon>
        <taxon>Actinopterygii</taxon>
        <taxon>Neopterygii</taxon>
        <taxon>Teleostei</taxon>
        <taxon>Neoteleostei</taxon>
        <taxon>Acanthomorphata</taxon>
        <taxon>Ovalentaria</taxon>
        <taxon>Atherinomorphae</taxon>
        <taxon>Cyprinodontiformes</taxon>
        <taxon>Nothobranchiidae</taxon>
        <taxon>Nothobranchius</taxon>
    </lineage>
</organism>
<evidence type="ECO:0000256" key="18">
    <source>
        <dbReference type="SAM" id="Phobius"/>
    </source>
</evidence>
<dbReference type="SMART" id="SM00177">
    <property type="entry name" value="ARF"/>
    <property type="match status" value="1"/>
</dbReference>
<evidence type="ECO:0000256" key="2">
    <source>
        <dbReference type="ARBA" id="ARBA00004601"/>
    </source>
</evidence>
<evidence type="ECO:0000256" key="8">
    <source>
        <dbReference type="ARBA" id="ARBA00022990"/>
    </source>
</evidence>
<comment type="similarity">
    <text evidence="3">Belongs to the CD225/Dispanin family.</text>
</comment>
<feature type="binding site" evidence="16">
    <location>
        <position position="56"/>
    </location>
    <ligand>
        <name>Mg(2+)</name>
        <dbReference type="ChEBI" id="CHEBI:18420"/>
    </ligand>
</feature>
<dbReference type="EMBL" id="HAEC01001423">
    <property type="protein sequence ID" value="SBQ69500.1"/>
    <property type="molecule type" value="Transcribed_RNA"/>
</dbReference>
<dbReference type="InterPro" id="IPR024156">
    <property type="entry name" value="Small_GTPase_ARF"/>
</dbReference>
<dbReference type="GO" id="GO:0016020">
    <property type="term" value="C:membrane"/>
    <property type="evidence" value="ECO:0007669"/>
    <property type="project" value="UniProtKB-SubCell"/>
</dbReference>
<dbReference type="GO" id="GO:0005525">
    <property type="term" value="F:GTP binding"/>
    <property type="evidence" value="ECO:0007669"/>
    <property type="project" value="UniProtKB-KW"/>
</dbReference>
<dbReference type="GO" id="GO:0043001">
    <property type="term" value="P:Golgi to plasma membrane protein transport"/>
    <property type="evidence" value="ECO:0007669"/>
    <property type="project" value="TreeGrafter"/>
</dbReference>
<proteinExistence type="inferred from homology"/>
<evidence type="ECO:0000256" key="11">
    <source>
        <dbReference type="ARBA" id="ARBA00023136"/>
    </source>
</evidence>
<dbReference type="PROSITE" id="PS51417">
    <property type="entry name" value="ARF"/>
    <property type="match status" value="1"/>
</dbReference>
<feature type="region of interest" description="Disordered" evidence="17">
    <location>
        <begin position="195"/>
        <end position="214"/>
    </location>
</feature>
<dbReference type="InterPro" id="IPR027417">
    <property type="entry name" value="P-loop_NTPase"/>
</dbReference>
<evidence type="ECO:0000256" key="7">
    <source>
        <dbReference type="ARBA" id="ARBA00022989"/>
    </source>
</evidence>
<dbReference type="GO" id="GO:0034067">
    <property type="term" value="P:protein localization to Golgi apparatus"/>
    <property type="evidence" value="ECO:0007669"/>
    <property type="project" value="TreeGrafter"/>
</dbReference>
<dbReference type="Pfam" id="PF00025">
    <property type="entry name" value="Arf"/>
    <property type="match status" value="1"/>
</dbReference>
<evidence type="ECO:0000256" key="6">
    <source>
        <dbReference type="ARBA" id="ARBA00022741"/>
    </source>
</evidence>
<evidence type="ECO:0000256" key="3">
    <source>
        <dbReference type="ARBA" id="ARBA00006843"/>
    </source>
</evidence>
<dbReference type="SUPFAM" id="SSF52540">
    <property type="entry name" value="P-loop containing nucleoside triphosphate hydrolases"/>
    <property type="match status" value="1"/>
</dbReference>
<dbReference type="CDD" id="cd04160">
    <property type="entry name" value="Arfrp1"/>
    <property type="match status" value="1"/>
</dbReference>
<keyword evidence="9" id="KW-0333">Golgi apparatus</keyword>
<comment type="subcellular location">
    <subcellularLocation>
        <location evidence="2">Golgi apparatus</location>
        <location evidence="2">trans-Golgi network</location>
    </subcellularLocation>
    <subcellularLocation>
        <location evidence="1">Membrane</location>
    </subcellularLocation>
</comment>
<comment type="similarity">
    <text evidence="4">Belongs to the small GTPase superfamily. Arf family.</text>
</comment>
<gene>
    <name evidence="19" type="primary">ARFRP1</name>
</gene>
<evidence type="ECO:0000256" key="16">
    <source>
        <dbReference type="PIRSR" id="PIRSR606689-2"/>
    </source>
</evidence>
<feature type="binding site" evidence="16">
    <location>
        <position position="31"/>
    </location>
    <ligand>
        <name>Mg(2+)</name>
        <dbReference type="ChEBI" id="CHEBI:18420"/>
    </ligand>
</feature>
<keyword evidence="5 18" id="KW-0812">Transmembrane</keyword>
<name>A0A1A8GCN4_9TELE</name>
<dbReference type="InterPro" id="IPR005225">
    <property type="entry name" value="Small_GTP-bd"/>
</dbReference>
<dbReference type="InterPro" id="IPR006689">
    <property type="entry name" value="Small_GTPase_ARF/SAR"/>
</dbReference>
<dbReference type="GO" id="GO:0005794">
    <property type="term" value="C:Golgi apparatus"/>
    <property type="evidence" value="ECO:0007669"/>
    <property type="project" value="UniProtKB-SubCell"/>
</dbReference>
<evidence type="ECO:0000256" key="12">
    <source>
        <dbReference type="ARBA" id="ARBA00037377"/>
    </source>
</evidence>
<feature type="binding site" evidence="15">
    <location>
        <position position="78"/>
    </location>
    <ligand>
        <name>GTP</name>
        <dbReference type="ChEBI" id="CHEBI:37565"/>
    </ligand>
</feature>
<evidence type="ECO:0000256" key="10">
    <source>
        <dbReference type="ARBA" id="ARBA00023134"/>
    </source>
</evidence>